<feature type="domain" description="Peptidase M24" evidence="4">
    <location>
        <begin position="144"/>
        <end position="347"/>
    </location>
</feature>
<dbReference type="Gene3D" id="3.40.350.10">
    <property type="entry name" value="Creatinase/prolidase N-terminal domain"/>
    <property type="match status" value="1"/>
</dbReference>
<feature type="domain" description="Creatinase N-terminal" evidence="5">
    <location>
        <begin position="4"/>
        <end position="132"/>
    </location>
</feature>
<dbReference type="InterPro" id="IPR036005">
    <property type="entry name" value="Creatinase/aminopeptidase-like"/>
</dbReference>
<evidence type="ECO:0000259" key="4">
    <source>
        <dbReference type="Pfam" id="PF00557"/>
    </source>
</evidence>
<name>K9EQ32_9LACT</name>
<evidence type="ECO:0000313" key="7">
    <source>
        <dbReference type="Proteomes" id="UP000009875"/>
    </source>
</evidence>
<protein>
    <recommendedName>
        <fullName evidence="8">Xaa-Pro dipeptidase</fullName>
    </recommendedName>
</protein>
<dbReference type="InterPro" id="IPR050659">
    <property type="entry name" value="Peptidase_M24B"/>
</dbReference>
<evidence type="ECO:0000256" key="2">
    <source>
        <dbReference type="ARBA" id="ARBA00008766"/>
    </source>
</evidence>
<reference evidence="6 7" key="1">
    <citation type="submission" date="2012-09" db="EMBL/GenBank/DDBJ databases">
        <title>The Genome Sequence of Alloiococcus otitis ATCC 51267.</title>
        <authorList>
            <consortium name="The Broad Institute Genome Sequencing Platform"/>
            <person name="Earl A."/>
            <person name="Ward D."/>
            <person name="Feldgarden M."/>
            <person name="Gevers D."/>
            <person name="Huys G."/>
            <person name="Walker B."/>
            <person name="Young S.K."/>
            <person name="Zeng Q."/>
            <person name="Gargeya S."/>
            <person name="Fitzgerald M."/>
            <person name="Haas B."/>
            <person name="Abouelleil A."/>
            <person name="Alvarado L."/>
            <person name="Arachchi H.M."/>
            <person name="Berlin A.M."/>
            <person name="Chapman S.B."/>
            <person name="Goldberg J."/>
            <person name="Griggs A."/>
            <person name="Gujja S."/>
            <person name="Hansen M."/>
            <person name="Howarth C."/>
            <person name="Imamovic A."/>
            <person name="Larimer J."/>
            <person name="McCowen C."/>
            <person name="Montmayeur A."/>
            <person name="Murphy C."/>
            <person name="Neiman D."/>
            <person name="Pearson M."/>
            <person name="Priest M."/>
            <person name="Roberts A."/>
            <person name="Saif S."/>
            <person name="Shea T."/>
            <person name="Sisk P."/>
            <person name="Sykes S."/>
            <person name="Wortman J."/>
            <person name="Nusbaum C."/>
            <person name="Birren B."/>
        </authorList>
    </citation>
    <scope>NUCLEOTIDE SEQUENCE [LARGE SCALE GENOMIC DNA]</scope>
    <source>
        <strain evidence="6 7">ATCC 51267</strain>
    </source>
</reference>
<dbReference type="PATRIC" id="fig|883081.3.peg.1396"/>
<dbReference type="Pfam" id="PF01321">
    <property type="entry name" value="Creatinase_N"/>
    <property type="match status" value="1"/>
</dbReference>
<keyword evidence="7" id="KW-1185">Reference proteome</keyword>
<dbReference type="EMBL" id="AGXA01000027">
    <property type="protein sequence ID" value="EKU93022.1"/>
    <property type="molecule type" value="Genomic_DNA"/>
</dbReference>
<dbReference type="PANTHER" id="PTHR46112:SF10">
    <property type="entry name" value="DIPEPTIDASE YKVY-RELATED"/>
    <property type="match status" value="1"/>
</dbReference>
<dbReference type="OrthoDB" id="9806388at2"/>
<proteinExistence type="inferred from homology"/>
<dbReference type="RefSeq" id="WP_003778782.1">
    <property type="nucleotide sequence ID" value="NZ_JH992961.1"/>
</dbReference>
<dbReference type="InterPro" id="IPR000587">
    <property type="entry name" value="Creatinase_N"/>
</dbReference>
<comment type="similarity">
    <text evidence="2">Belongs to the peptidase M24B family.</text>
</comment>
<evidence type="ECO:0000313" key="6">
    <source>
        <dbReference type="EMBL" id="EKU93022.1"/>
    </source>
</evidence>
<dbReference type="STRING" id="883081.HMPREF9698_01218"/>
<dbReference type="InterPro" id="IPR029149">
    <property type="entry name" value="Creatin/AminoP/Spt16_N"/>
</dbReference>
<keyword evidence="3" id="KW-0464">Manganese</keyword>
<dbReference type="SUPFAM" id="SSF55920">
    <property type="entry name" value="Creatinase/aminopeptidase"/>
    <property type="match status" value="1"/>
</dbReference>
<dbReference type="HOGENOM" id="CLU_017266_4_2_9"/>
<evidence type="ECO:0000259" key="5">
    <source>
        <dbReference type="Pfam" id="PF01321"/>
    </source>
</evidence>
<dbReference type="eggNOG" id="COG0006">
    <property type="taxonomic scope" value="Bacteria"/>
</dbReference>
<dbReference type="Pfam" id="PF00557">
    <property type="entry name" value="Peptidase_M24"/>
    <property type="match status" value="1"/>
</dbReference>
<evidence type="ECO:0000256" key="3">
    <source>
        <dbReference type="ARBA" id="ARBA00023211"/>
    </source>
</evidence>
<dbReference type="Proteomes" id="UP000009875">
    <property type="component" value="Unassembled WGS sequence"/>
</dbReference>
<comment type="caution">
    <text evidence="6">The sequence shown here is derived from an EMBL/GenBank/DDBJ whole genome shotgun (WGS) entry which is preliminary data.</text>
</comment>
<dbReference type="PANTHER" id="PTHR46112">
    <property type="entry name" value="AMINOPEPTIDASE"/>
    <property type="match status" value="1"/>
</dbReference>
<organism evidence="6 7">
    <name type="scientific">Alloiococcus otitis ATCC 51267</name>
    <dbReference type="NCBI Taxonomy" id="883081"/>
    <lineage>
        <taxon>Bacteria</taxon>
        <taxon>Bacillati</taxon>
        <taxon>Bacillota</taxon>
        <taxon>Bacilli</taxon>
        <taxon>Lactobacillales</taxon>
        <taxon>Carnobacteriaceae</taxon>
        <taxon>Alloiococcus</taxon>
    </lineage>
</organism>
<dbReference type="AlphaFoldDB" id="K9EQ32"/>
<evidence type="ECO:0000256" key="1">
    <source>
        <dbReference type="ARBA" id="ARBA00001936"/>
    </source>
</evidence>
<comment type="cofactor">
    <cofactor evidence="1">
        <name>Mn(2+)</name>
        <dbReference type="ChEBI" id="CHEBI:29035"/>
    </cofactor>
</comment>
<dbReference type="Gene3D" id="3.90.230.10">
    <property type="entry name" value="Creatinase/methionine aminopeptidase superfamily"/>
    <property type="match status" value="1"/>
</dbReference>
<gene>
    <name evidence="6" type="ORF">HMPREF9698_01218</name>
</gene>
<dbReference type="CDD" id="cd01092">
    <property type="entry name" value="APP-like"/>
    <property type="match status" value="1"/>
</dbReference>
<dbReference type="SUPFAM" id="SSF53092">
    <property type="entry name" value="Creatinase/prolidase N-terminal domain"/>
    <property type="match status" value="1"/>
</dbReference>
<accession>K9EQ32</accession>
<sequence>MTSLDKLQAQLKDQDIDLALITRPQLIDYFTGYASEPMERILALFVSPTKHILFAPYLDAQDAKDQVSCPVLSYKDEEDPWQVIQKDLLSQFDSPNRVGVEDSQLTLDKYKALSGILRDSEFIDIGSLLDGLKLIKSKEEKDRLLEAGDLADKALQVGLNALKVGISEVEVVAKIDYEMKKLGVSKMSFPTMVLFGDHAGSPHGVPGSRKLQAGEFVLFDLGVLYQGYASDMSRTVFFGEPEDLDDQDKAVYQTVLKAQETAMEAAKPGMTAGDLDKLARQVIDQAGYGQYFIHRLGHGIGQTAHESPSISSSNTSNLQAGMAFSIEPGIYIPGQVGVRIEDCVYLNEDGAISLTQSPKNLQFLPAVTD</sequence>
<dbReference type="InterPro" id="IPR000994">
    <property type="entry name" value="Pept_M24"/>
</dbReference>
<evidence type="ECO:0008006" key="8">
    <source>
        <dbReference type="Google" id="ProtNLM"/>
    </source>
</evidence>